<sequence length="275" mass="30008">MSVHPFSGLAMKPFILLLFVAIADVVSSLTDLQVYRREAKPNRETEEEFEQNTVGLQDQGLCRKYLGTTRGLTGLEICEPQCGDLATGGAHSVTCSADTPGNGTPLYTDPEGNQYTIGECICDMPFVEELFQEIVLALPAIGDIGCAILKNALGLVLEYGPLGIPGVGTVISVGMRAAISAAKTFAENGLGSQDFLDWLFPCGNRNLRDGLQKGARLPGRLRRPESRRFSGRVNEGRFSFDGHFSRESHFHEGRRSKLEGHCYYEGDFSPGHFSL</sequence>
<organism evidence="2 3">
    <name type="scientific">Lineolata rhizophorae</name>
    <dbReference type="NCBI Taxonomy" id="578093"/>
    <lineage>
        <taxon>Eukaryota</taxon>
        <taxon>Fungi</taxon>
        <taxon>Dikarya</taxon>
        <taxon>Ascomycota</taxon>
        <taxon>Pezizomycotina</taxon>
        <taxon>Dothideomycetes</taxon>
        <taxon>Dothideomycetes incertae sedis</taxon>
        <taxon>Lineolatales</taxon>
        <taxon>Lineolataceae</taxon>
        <taxon>Lineolata</taxon>
    </lineage>
</organism>
<evidence type="ECO:0000313" key="2">
    <source>
        <dbReference type="EMBL" id="KAF2456018.1"/>
    </source>
</evidence>
<feature type="chain" id="PRO_5025587640" evidence="1">
    <location>
        <begin position="29"/>
        <end position="275"/>
    </location>
</feature>
<evidence type="ECO:0000256" key="1">
    <source>
        <dbReference type="SAM" id="SignalP"/>
    </source>
</evidence>
<evidence type="ECO:0000313" key="3">
    <source>
        <dbReference type="Proteomes" id="UP000799766"/>
    </source>
</evidence>
<dbReference type="AlphaFoldDB" id="A0A6A6NWT1"/>
<dbReference type="EMBL" id="MU001684">
    <property type="protein sequence ID" value="KAF2456018.1"/>
    <property type="molecule type" value="Genomic_DNA"/>
</dbReference>
<keyword evidence="3" id="KW-1185">Reference proteome</keyword>
<feature type="signal peptide" evidence="1">
    <location>
        <begin position="1"/>
        <end position="28"/>
    </location>
</feature>
<keyword evidence="1" id="KW-0732">Signal</keyword>
<accession>A0A6A6NWT1</accession>
<dbReference type="Proteomes" id="UP000799766">
    <property type="component" value="Unassembled WGS sequence"/>
</dbReference>
<proteinExistence type="predicted"/>
<gene>
    <name evidence="2" type="ORF">BDY21DRAFT_364771</name>
</gene>
<reference evidence="2" key="1">
    <citation type="journal article" date="2020" name="Stud. Mycol.">
        <title>101 Dothideomycetes genomes: a test case for predicting lifestyles and emergence of pathogens.</title>
        <authorList>
            <person name="Haridas S."/>
            <person name="Albert R."/>
            <person name="Binder M."/>
            <person name="Bloem J."/>
            <person name="Labutti K."/>
            <person name="Salamov A."/>
            <person name="Andreopoulos B."/>
            <person name="Baker S."/>
            <person name="Barry K."/>
            <person name="Bills G."/>
            <person name="Bluhm B."/>
            <person name="Cannon C."/>
            <person name="Castanera R."/>
            <person name="Culley D."/>
            <person name="Daum C."/>
            <person name="Ezra D."/>
            <person name="Gonzalez J."/>
            <person name="Henrissat B."/>
            <person name="Kuo A."/>
            <person name="Liang C."/>
            <person name="Lipzen A."/>
            <person name="Lutzoni F."/>
            <person name="Magnuson J."/>
            <person name="Mondo S."/>
            <person name="Nolan M."/>
            <person name="Ohm R."/>
            <person name="Pangilinan J."/>
            <person name="Park H.-J."/>
            <person name="Ramirez L."/>
            <person name="Alfaro M."/>
            <person name="Sun H."/>
            <person name="Tritt A."/>
            <person name="Yoshinaga Y."/>
            <person name="Zwiers L.-H."/>
            <person name="Turgeon B."/>
            <person name="Goodwin S."/>
            <person name="Spatafora J."/>
            <person name="Crous P."/>
            <person name="Grigoriev I."/>
        </authorList>
    </citation>
    <scope>NUCLEOTIDE SEQUENCE</scope>
    <source>
        <strain evidence="2">ATCC 16933</strain>
    </source>
</reference>
<dbReference type="OrthoDB" id="3944675at2759"/>
<protein>
    <submittedName>
        <fullName evidence="2">Uncharacterized protein</fullName>
    </submittedName>
</protein>
<name>A0A6A6NWT1_9PEZI</name>